<proteinExistence type="predicted"/>
<evidence type="ECO:0000313" key="3">
    <source>
        <dbReference type="Proteomes" id="UP000299102"/>
    </source>
</evidence>
<evidence type="ECO:0000256" key="1">
    <source>
        <dbReference type="SAM" id="MobiDB-lite"/>
    </source>
</evidence>
<organism evidence="2 3">
    <name type="scientific">Eumeta variegata</name>
    <name type="common">Bagworm moth</name>
    <name type="synonym">Eumeta japonica</name>
    <dbReference type="NCBI Taxonomy" id="151549"/>
    <lineage>
        <taxon>Eukaryota</taxon>
        <taxon>Metazoa</taxon>
        <taxon>Ecdysozoa</taxon>
        <taxon>Arthropoda</taxon>
        <taxon>Hexapoda</taxon>
        <taxon>Insecta</taxon>
        <taxon>Pterygota</taxon>
        <taxon>Neoptera</taxon>
        <taxon>Endopterygota</taxon>
        <taxon>Lepidoptera</taxon>
        <taxon>Glossata</taxon>
        <taxon>Ditrysia</taxon>
        <taxon>Tineoidea</taxon>
        <taxon>Psychidae</taxon>
        <taxon>Oiketicinae</taxon>
        <taxon>Eumeta</taxon>
    </lineage>
</organism>
<evidence type="ECO:0000313" key="2">
    <source>
        <dbReference type="EMBL" id="GBP49189.1"/>
    </source>
</evidence>
<gene>
    <name evidence="2" type="ORF">EVAR_46207_1</name>
</gene>
<dbReference type="Proteomes" id="UP000299102">
    <property type="component" value="Unassembled WGS sequence"/>
</dbReference>
<keyword evidence="3" id="KW-1185">Reference proteome</keyword>
<dbReference type="EMBL" id="BGZK01000539">
    <property type="protein sequence ID" value="GBP49189.1"/>
    <property type="molecule type" value="Genomic_DNA"/>
</dbReference>
<dbReference type="OrthoDB" id="7326421at2759"/>
<feature type="region of interest" description="Disordered" evidence="1">
    <location>
        <begin position="62"/>
        <end position="87"/>
    </location>
</feature>
<comment type="caution">
    <text evidence="2">The sequence shown here is derived from an EMBL/GenBank/DDBJ whole genome shotgun (WGS) entry which is preliminary data.</text>
</comment>
<sequence length="87" mass="10223">MELEGGHRNSVIKRRNPIEFGLVFLTFDTIWISDDLKLTNVWTSGLVNHGWTPEKYSFQEEMEHHQLQQRQAVPQPPRKHTLDLEVA</sequence>
<dbReference type="AlphaFoldDB" id="A0A4C1WFL6"/>
<protein>
    <submittedName>
        <fullName evidence="2">Uncharacterized protein</fullName>
    </submittedName>
</protein>
<reference evidence="2 3" key="1">
    <citation type="journal article" date="2019" name="Commun. Biol.">
        <title>The bagworm genome reveals a unique fibroin gene that provides high tensile strength.</title>
        <authorList>
            <person name="Kono N."/>
            <person name="Nakamura H."/>
            <person name="Ohtoshi R."/>
            <person name="Tomita M."/>
            <person name="Numata K."/>
            <person name="Arakawa K."/>
        </authorList>
    </citation>
    <scope>NUCLEOTIDE SEQUENCE [LARGE SCALE GENOMIC DNA]</scope>
</reference>
<name>A0A4C1WFL6_EUMVA</name>
<accession>A0A4C1WFL6</accession>